<name>A0A6L5GTS3_9FIRM</name>
<evidence type="ECO:0000256" key="1">
    <source>
        <dbReference type="ARBA" id="ARBA00004852"/>
    </source>
</evidence>
<dbReference type="Pfam" id="PF00185">
    <property type="entry name" value="OTCace"/>
    <property type="match status" value="1"/>
</dbReference>
<dbReference type="AlphaFoldDB" id="A0A6L5GTS3"/>
<feature type="binding site" evidence="7">
    <location>
        <position position="144"/>
    </location>
    <ligand>
        <name>carbamoyl phosphate</name>
        <dbReference type="ChEBI" id="CHEBI:58228"/>
    </ligand>
</feature>
<evidence type="ECO:0000256" key="7">
    <source>
        <dbReference type="HAMAP-Rule" id="MF_00001"/>
    </source>
</evidence>
<evidence type="ECO:0000256" key="2">
    <source>
        <dbReference type="ARBA" id="ARBA00008896"/>
    </source>
</evidence>
<dbReference type="GO" id="GO:0044205">
    <property type="term" value="P:'de novo' UMP biosynthetic process"/>
    <property type="evidence" value="ECO:0007669"/>
    <property type="project" value="UniProtKB-UniRule"/>
</dbReference>
<dbReference type="HAMAP" id="MF_00001">
    <property type="entry name" value="Asp_carb_tr"/>
    <property type="match status" value="1"/>
</dbReference>
<reference evidence="10" key="1">
    <citation type="journal article" date="2020" name="Appl. Environ. Microbiol.">
        <title>Medium-Chain Fatty Acid Synthesis by 'Candidatus Weimeria bifida' gen. nov., sp. nov., and 'Candidatus Pseudoramibacter fermentans' sp. nov.</title>
        <authorList>
            <person name="Scarborough M.J."/>
            <person name="Myers K.S."/>
            <person name="Donohue T.J."/>
            <person name="Noguera D.R."/>
        </authorList>
    </citation>
    <scope>NUCLEOTIDE SEQUENCE</scope>
    <source>
        <strain evidence="10">EUB1.1</strain>
    </source>
</reference>
<dbReference type="GO" id="GO:0006207">
    <property type="term" value="P:'de novo' pyrimidine nucleobase biosynthetic process"/>
    <property type="evidence" value="ECO:0007669"/>
    <property type="project" value="InterPro"/>
</dbReference>
<evidence type="ECO:0000313" key="10">
    <source>
        <dbReference type="EMBL" id="MQM73482.1"/>
    </source>
</evidence>
<dbReference type="NCBIfam" id="NF002032">
    <property type="entry name" value="PRK00856.1"/>
    <property type="match status" value="1"/>
</dbReference>
<dbReference type="NCBIfam" id="TIGR00670">
    <property type="entry name" value="asp_carb_tr"/>
    <property type="match status" value="1"/>
</dbReference>
<dbReference type="PROSITE" id="PS00097">
    <property type="entry name" value="CARBAMOYLTRANSFERASE"/>
    <property type="match status" value="1"/>
</dbReference>
<dbReference type="UniPathway" id="UPA00070">
    <property type="reaction ID" value="UER00116"/>
</dbReference>
<evidence type="ECO:0000259" key="9">
    <source>
        <dbReference type="Pfam" id="PF02729"/>
    </source>
</evidence>
<dbReference type="GO" id="GO:0004070">
    <property type="term" value="F:aspartate carbamoyltransferase activity"/>
    <property type="evidence" value="ECO:0007669"/>
    <property type="project" value="UniProtKB-UniRule"/>
</dbReference>
<feature type="binding site" evidence="7">
    <location>
        <position position="66"/>
    </location>
    <ligand>
        <name>carbamoyl phosphate</name>
        <dbReference type="ChEBI" id="CHEBI:58228"/>
    </ligand>
</feature>
<dbReference type="InterPro" id="IPR006132">
    <property type="entry name" value="Asp/Orn_carbamoyltranf_P-bd"/>
</dbReference>
<dbReference type="PRINTS" id="PR00100">
    <property type="entry name" value="AOTCASE"/>
</dbReference>
<feature type="binding site" evidence="7">
    <location>
        <position position="94"/>
    </location>
    <ligand>
        <name>L-aspartate</name>
        <dbReference type="ChEBI" id="CHEBI:29991"/>
    </ligand>
</feature>
<organism evidence="10 11">
    <name type="scientific">Candidatus Pseudoramibacter fermentans</name>
    <dbReference type="NCBI Taxonomy" id="2594427"/>
    <lineage>
        <taxon>Bacteria</taxon>
        <taxon>Bacillati</taxon>
        <taxon>Bacillota</taxon>
        <taxon>Clostridia</taxon>
        <taxon>Eubacteriales</taxon>
        <taxon>Eubacteriaceae</taxon>
        <taxon>Pseudoramibacter</taxon>
    </lineage>
</organism>
<evidence type="ECO:0000256" key="6">
    <source>
        <dbReference type="ARBA" id="ARBA00048859"/>
    </source>
</evidence>
<protein>
    <recommendedName>
        <fullName evidence="7">Aspartate carbamoyltransferase</fullName>
        <ecNumber evidence="7">2.1.3.2</ecNumber>
    </recommendedName>
    <alternativeName>
        <fullName evidence="7">Aspartate transcarbamylase</fullName>
        <shortName evidence="7">ATCase</shortName>
    </alternativeName>
</protein>
<dbReference type="EMBL" id="VOGB01000005">
    <property type="protein sequence ID" value="MQM73482.1"/>
    <property type="molecule type" value="Genomic_DNA"/>
</dbReference>
<dbReference type="GO" id="GO:0016597">
    <property type="term" value="F:amino acid binding"/>
    <property type="evidence" value="ECO:0007669"/>
    <property type="project" value="InterPro"/>
</dbReference>
<evidence type="ECO:0000256" key="4">
    <source>
        <dbReference type="ARBA" id="ARBA00022975"/>
    </source>
</evidence>
<dbReference type="InterPro" id="IPR006131">
    <property type="entry name" value="Asp_carbamoyltransf_Asp/Orn-bd"/>
</dbReference>
<comment type="subunit">
    <text evidence="7">Heterododecamer (2C3:3R2) of six catalytic PyrB chains organized as two trimers (C3), and six regulatory PyrI chains organized as three dimers (R2).</text>
</comment>
<dbReference type="InterPro" id="IPR006130">
    <property type="entry name" value="Asp/Orn_carbamoylTrfase"/>
</dbReference>
<dbReference type="Gene3D" id="3.40.50.1370">
    <property type="entry name" value="Aspartate/ornithine carbamoyltransferase"/>
    <property type="match status" value="2"/>
</dbReference>
<dbReference type="FunFam" id="3.40.50.1370:FF:000002">
    <property type="entry name" value="Aspartate carbamoyltransferase 2"/>
    <property type="match status" value="1"/>
</dbReference>
<feature type="binding site" evidence="7">
    <location>
        <position position="65"/>
    </location>
    <ligand>
        <name>carbamoyl phosphate</name>
        <dbReference type="ChEBI" id="CHEBI:58228"/>
    </ligand>
</feature>
<sequence>MSDRQSEAARTELKGRQLIEPGDFTVAELESIFELADRIIADPEAAMDWARGKLMASLFYEPSTRTRFSFESAMMRLGGRVFGFDDPTTSSVSKGETLMDTAKVISCYADIAVIRHPREGTARLFAQSVPDMPVINAGDGGHEHPTQTLTDLLTIRHLLGSCGGHTVGVCGDLLFGRTIHSLVKTLNRYPGNRFIFISPKELRMPEYFLSMLPEGSYVETDSLDDVIGDVDILYMSRVQRERFVNEEEYIRLKDVYILDRHKMKRAKDDMIVMHPLPRVNEIATEVDDDPRAVYFKQAKFGMYVRMALISKLLGVDQ</sequence>
<gene>
    <name evidence="7 10" type="primary">pyrB</name>
    <name evidence="10" type="ORF">FRC53_08745</name>
</gene>
<dbReference type="SUPFAM" id="SSF53671">
    <property type="entry name" value="Aspartate/ornithine carbamoyltransferase"/>
    <property type="match status" value="1"/>
</dbReference>
<evidence type="ECO:0000259" key="8">
    <source>
        <dbReference type="Pfam" id="PF00185"/>
    </source>
</evidence>
<dbReference type="GO" id="GO:0006520">
    <property type="term" value="P:amino acid metabolic process"/>
    <property type="evidence" value="ECO:0007669"/>
    <property type="project" value="InterPro"/>
</dbReference>
<comment type="similarity">
    <text evidence="2 7">Belongs to the aspartate/ornithine carbamoyltransferase superfamily. ATCase family.</text>
</comment>
<keyword evidence="3 7" id="KW-0808">Transferase</keyword>
<comment type="pathway">
    <text evidence="1 7">Pyrimidine metabolism; UMP biosynthesis via de novo pathway; (S)-dihydroorotate from bicarbonate: step 2/3.</text>
</comment>
<comment type="function">
    <text evidence="5 7">Catalyzes the condensation of carbamoyl phosphate and aspartate to form carbamoyl aspartate and inorganic phosphate, the committed step in the de novo pyrimidine nucleotide biosynthesis pathway.</text>
</comment>
<accession>A0A6L5GTS3</accession>
<dbReference type="PRINTS" id="PR00101">
    <property type="entry name" value="ATCASE"/>
</dbReference>
<dbReference type="PANTHER" id="PTHR45753">
    <property type="entry name" value="ORNITHINE CARBAMOYLTRANSFERASE, MITOCHONDRIAL"/>
    <property type="match status" value="1"/>
</dbReference>
<feature type="domain" description="Aspartate/ornithine carbamoyltransferase carbamoyl-P binding" evidence="9">
    <location>
        <begin position="16"/>
        <end position="156"/>
    </location>
</feature>
<evidence type="ECO:0000313" key="11">
    <source>
        <dbReference type="Proteomes" id="UP000473648"/>
    </source>
</evidence>
<dbReference type="EC" id="2.1.3.2" evidence="7"/>
<feature type="binding site" evidence="7">
    <location>
        <position position="147"/>
    </location>
    <ligand>
        <name>carbamoyl phosphate</name>
        <dbReference type="ChEBI" id="CHEBI:58228"/>
    </ligand>
</feature>
<dbReference type="Pfam" id="PF02729">
    <property type="entry name" value="OTCace_N"/>
    <property type="match status" value="1"/>
</dbReference>
<feature type="binding site" evidence="7">
    <location>
        <position position="276"/>
    </location>
    <ligand>
        <name>carbamoyl phosphate</name>
        <dbReference type="ChEBI" id="CHEBI:58228"/>
    </ligand>
</feature>
<feature type="binding site" evidence="7">
    <location>
        <position position="115"/>
    </location>
    <ligand>
        <name>carbamoyl phosphate</name>
        <dbReference type="ChEBI" id="CHEBI:58228"/>
    </ligand>
</feature>
<comment type="caution">
    <text evidence="10">The sequence shown here is derived from an EMBL/GenBank/DDBJ whole genome shotgun (WGS) entry which is preliminary data.</text>
</comment>
<dbReference type="InterPro" id="IPR036901">
    <property type="entry name" value="Asp/Orn_carbamoylTrfase_sf"/>
</dbReference>
<comment type="catalytic activity">
    <reaction evidence="6 7">
        <text>carbamoyl phosphate + L-aspartate = N-carbamoyl-L-aspartate + phosphate + H(+)</text>
        <dbReference type="Rhea" id="RHEA:20013"/>
        <dbReference type="ChEBI" id="CHEBI:15378"/>
        <dbReference type="ChEBI" id="CHEBI:29991"/>
        <dbReference type="ChEBI" id="CHEBI:32814"/>
        <dbReference type="ChEBI" id="CHEBI:43474"/>
        <dbReference type="ChEBI" id="CHEBI:58228"/>
        <dbReference type="EC" id="2.1.3.2"/>
    </reaction>
</comment>
<feature type="binding site" evidence="7">
    <location>
        <position position="237"/>
    </location>
    <ligand>
        <name>L-aspartate</name>
        <dbReference type="ChEBI" id="CHEBI:29991"/>
    </ligand>
</feature>
<feature type="binding site" evidence="7">
    <location>
        <position position="277"/>
    </location>
    <ligand>
        <name>carbamoyl phosphate</name>
        <dbReference type="ChEBI" id="CHEBI:58228"/>
    </ligand>
</feature>
<feature type="domain" description="Aspartate/ornithine carbamoyltransferase Asp/Orn-binding" evidence="8">
    <location>
        <begin position="164"/>
        <end position="310"/>
    </location>
</feature>
<feature type="binding site" evidence="7">
    <location>
        <position position="177"/>
    </location>
    <ligand>
        <name>L-aspartate</name>
        <dbReference type="ChEBI" id="CHEBI:29991"/>
    </ligand>
</feature>
<evidence type="ECO:0000256" key="5">
    <source>
        <dbReference type="ARBA" id="ARBA00043884"/>
    </source>
</evidence>
<evidence type="ECO:0000256" key="3">
    <source>
        <dbReference type="ARBA" id="ARBA00022679"/>
    </source>
</evidence>
<keyword evidence="11" id="KW-1185">Reference proteome</keyword>
<keyword evidence="4 7" id="KW-0665">Pyrimidine biosynthesis</keyword>
<dbReference type="Proteomes" id="UP000473648">
    <property type="component" value="Unassembled WGS sequence"/>
</dbReference>
<dbReference type="InterPro" id="IPR002082">
    <property type="entry name" value="Asp_carbamoyltransf"/>
</dbReference>
<dbReference type="PANTHER" id="PTHR45753:SF6">
    <property type="entry name" value="ASPARTATE CARBAMOYLTRANSFERASE"/>
    <property type="match status" value="1"/>
</dbReference>
<proteinExistence type="inferred from homology"/>